<dbReference type="Proteomes" id="UP000283210">
    <property type="component" value="Chromosome 1"/>
</dbReference>
<accession>A0A3S2PKY8</accession>
<reference evidence="2 3" key="1">
    <citation type="submission" date="2018-11" db="EMBL/GenBank/DDBJ databases">
        <authorList>
            <person name="Lopez-Roques C."/>
            <person name="Donnadieu C."/>
            <person name="Bouchez O."/>
            <person name="Klopp C."/>
            <person name="Cabau C."/>
            <person name="Zahm M."/>
        </authorList>
    </citation>
    <scope>NUCLEOTIDE SEQUENCE [LARGE SCALE GENOMIC DNA]</scope>
    <source>
        <strain evidence="2">RS831</strain>
        <tissue evidence="2">Whole body</tissue>
    </source>
</reference>
<evidence type="ECO:0008006" key="4">
    <source>
        <dbReference type="Google" id="ProtNLM"/>
    </source>
</evidence>
<reference evidence="2 3" key="2">
    <citation type="submission" date="2019-01" db="EMBL/GenBank/DDBJ databases">
        <title>A chromosome length genome reference of the Java medaka (oryzias javanicus).</title>
        <authorList>
            <person name="Herpin A."/>
            <person name="Takehana Y."/>
            <person name="Naruse K."/>
            <person name="Ansai S."/>
            <person name="Kawaguchi M."/>
        </authorList>
    </citation>
    <scope>NUCLEOTIDE SEQUENCE [LARGE SCALE GENOMIC DNA]</scope>
    <source>
        <strain evidence="2">RS831</strain>
        <tissue evidence="2">Whole body</tissue>
    </source>
</reference>
<organism evidence="2 3">
    <name type="scientific">Oryzias javanicus</name>
    <name type="common">Javanese ricefish</name>
    <name type="synonym">Aplocheilus javanicus</name>
    <dbReference type="NCBI Taxonomy" id="123683"/>
    <lineage>
        <taxon>Eukaryota</taxon>
        <taxon>Metazoa</taxon>
        <taxon>Chordata</taxon>
        <taxon>Craniata</taxon>
        <taxon>Vertebrata</taxon>
        <taxon>Euteleostomi</taxon>
        <taxon>Actinopterygii</taxon>
        <taxon>Neopterygii</taxon>
        <taxon>Teleostei</taxon>
        <taxon>Neoteleostei</taxon>
        <taxon>Acanthomorphata</taxon>
        <taxon>Ovalentaria</taxon>
        <taxon>Atherinomorphae</taxon>
        <taxon>Beloniformes</taxon>
        <taxon>Adrianichthyidae</taxon>
        <taxon>Oryziinae</taxon>
        <taxon>Oryzias</taxon>
    </lineage>
</organism>
<protein>
    <recommendedName>
        <fullName evidence="4">Rho GTPase-activating protein 7</fullName>
    </recommendedName>
</protein>
<evidence type="ECO:0000256" key="1">
    <source>
        <dbReference type="SAM" id="MobiDB-lite"/>
    </source>
</evidence>
<dbReference type="AlphaFoldDB" id="A0A3S2PKY8"/>
<evidence type="ECO:0000313" key="3">
    <source>
        <dbReference type="Proteomes" id="UP000283210"/>
    </source>
</evidence>
<name>A0A3S2PKY8_ORYJA</name>
<evidence type="ECO:0000313" key="2">
    <source>
        <dbReference type="EMBL" id="RVE76287.1"/>
    </source>
</evidence>
<dbReference type="OrthoDB" id="9393938at2759"/>
<feature type="region of interest" description="Disordered" evidence="1">
    <location>
        <begin position="405"/>
        <end position="461"/>
    </location>
</feature>
<feature type="compositionally biased region" description="Polar residues" evidence="1">
    <location>
        <begin position="414"/>
        <end position="427"/>
    </location>
</feature>
<gene>
    <name evidence="2" type="ORF">OJAV_G00006860</name>
</gene>
<proteinExistence type="predicted"/>
<feature type="compositionally biased region" description="Basic and acidic residues" evidence="1">
    <location>
        <begin position="441"/>
        <end position="461"/>
    </location>
</feature>
<dbReference type="EMBL" id="CM012437">
    <property type="protein sequence ID" value="RVE76287.1"/>
    <property type="molecule type" value="Genomic_DNA"/>
</dbReference>
<sequence>MPVAIRKRSWEEQVTHPSGLQYSYDDLDLVCCHGVDSEGPGIGSGDFKQGRRARCASMPEGCHQLYTNDHAESLMGEVSTDKDVTESEELTLTRKNEKAPQFLHALVNGSHKPSSQSQLLQNTNTGTSEAFWCKFNGALTGANSSVDTKCLKENIFCTGSVACPQSSQCRICNGDNVFKSPHICHEEQQCISISSNNRPPLCGRACELPGEWPEYRETKESHREGYSGPPEISRATLNPCSVPELRPPANCPDVVEGKISTSDRAGAGGPLAVVLHSLANETECRDAMSTNKTMDSLVNLVVNGKCAEEGVDGWSTNSADELDGMNDSANRQENTGLDHHSRKVEGTLDQCSSIGLLERDKGCKVLNQTSMKQHDVEVTTKSFSDEEERAKEGNKEAALFSHLDDEHKAPGNPAPSSKEVSGSSHGNQACCLGESPAAEVTDGHGEHCRPEATVSTRKEADETLSNVRLKSSVWDGTNETGDNKVDNMVKVRMRKREHARLDSMVLLLMKLDQLDQEIENALIATSSVDRTPTIHQRLEADAAASQALHIHLFLSPQNQQHPMMGNLKIGVPWCFLKKKKLVSFCFHLRDARLAHGLQLSVRMNTR</sequence>
<keyword evidence="3" id="KW-1185">Reference proteome</keyword>